<evidence type="ECO:0000313" key="1">
    <source>
        <dbReference type="EMBL" id="GAA4440584.1"/>
    </source>
</evidence>
<evidence type="ECO:0000313" key="2">
    <source>
        <dbReference type="Proteomes" id="UP001501508"/>
    </source>
</evidence>
<comment type="caution">
    <text evidence="1">The sequence shown here is derived from an EMBL/GenBank/DDBJ whole genome shotgun (WGS) entry which is preliminary data.</text>
</comment>
<name>A0ABP8LYQ8_9BACT</name>
<gene>
    <name evidence="1" type="ORF">GCM10023091_24430</name>
</gene>
<dbReference type="EMBL" id="BAABEY010000024">
    <property type="protein sequence ID" value="GAA4440584.1"/>
    <property type="molecule type" value="Genomic_DNA"/>
</dbReference>
<sequence length="205" mass="23687">MTDQCIAFNRLHYYSYLIMPHGVIDCVAEWQRRFVKMFGFRNATVKLPHLSFSNWSMSPHCERRLFDLLEARCRVVKPLNVKLTGFDDLNGGAFCFMVAQGKQCFDRVIDDKGKWRRDFKMVGGVRGVEFTENLHVTIAKGLTQAQCGVVRKAWEGQHFEMAFPVEGLRLLRESGRGKKFLRDFRFEGYPKPPPAPGYGNQLPLF</sequence>
<dbReference type="RefSeq" id="WP_345029512.1">
    <property type="nucleotide sequence ID" value="NZ_BAABEY010000024.1"/>
</dbReference>
<evidence type="ECO:0008006" key="3">
    <source>
        <dbReference type="Google" id="ProtNLM"/>
    </source>
</evidence>
<accession>A0ABP8LYQ8</accession>
<organism evidence="1 2">
    <name type="scientific">Ravibacter arvi</name>
    <dbReference type="NCBI Taxonomy" id="2051041"/>
    <lineage>
        <taxon>Bacteria</taxon>
        <taxon>Pseudomonadati</taxon>
        <taxon>Bacteroidota</taxon>
        <taxon>Cytophagia</taxon>
        <taxon>Cytophagales</taxon>
        <taxon>Spirosomataceae</taxon>
        <taxon>Ravibacter</taxon>
    </lineage>
</organism>
<reference evidence="2" key="1">
    <citation type="journal article" date="2019" name="Int. J. Syst. Evol. Microbiol.">
        <title>The Global Catalogue of Microorganisms (GCM) 10K type strain sequencing project: providing services to taxonomists for standard genome sequencing and annotation.</title>
        <authorList>
            <consortium name="The Broad Institute Genomics Platform"/>
            <consortium name="The Broad Institute Genome Sequencing Center for Infectious Disease"/>
            <person name="Wu L."/>
            <person name="Ma J."/>
        </authorList>
    </citation>
    <scope>NUCLEOTIDE SEQUENCE [LARGE SCALE GENOMIC DNA]</scope>
    <source>
        <strain evidence="2">JCM 31920</strain>
    </source>
</reference>
<keyword evidence="2" id="KW-1185">Reference proteome</keyword>
<protein>
    <recommendedName>
        <fullName evidence="3">2'-5' RNA ligase</fullName>
    </recommendedName>
</protein>
<dbReference type="Proteomes" id="UP001501508">
    <property type="component" value="Unassembled WGS sequence"/>
</dbReference>
<proteinExistence type="predicted"/>